<dbReference type="InterPro" id="IPR001624">
    <property type="entry name" value="FliE"/>
</dbReference>
<dbReference type="AlphaFoldDB" id="A0A124JT81"/>
<dbReference type="HAMAP" id="MF_00724">
    <property type="entry name" value="FliE"/>
    <property type="match status" value="1"/>
</dbReference>
<comment type="similarity">
    <text evidence="2 4">Belongs to the FliE family.</text>
</comment>
<evidence type="ECO:0000256" key="3">
    <source>
        <dbReference type="ARBA" id="ARBA00023143"/>
    </source>
</evidence>
<evidence type="ECO:0000256" key="1">
    <source>
        <dbReference type="ARBA" id="ARBA00004117"/>
    </source>
</evidence>
<dbReference type="Pfam" id="PF02049">
    <property type="entry name" value="FliE"/>
    <property type="match status" value="1"/>
</dbReference>
<dbReference type="STRING" id="1117702.AQZ52_17525"/>
<dbReference type="PANTHER" id="PTHR34653">
    <property type="match status" value="1"/>
</dbReference>
<keyword evidence="3 4" id="KW-0975">Bacterial flagellum</keyword>
<dbReference type="PANTHER" id="PTHR34653:SF1">
    <property type="entry name" value="FLAGELLAR HOOK-BASAL BODY COMPLEX PROTEIN FLIE"/>
    <property type="match status" value="1"/>
</dbReference>
<gene>
    <name evidence="4" type="primary">fliE</name>
    <name evidence="6" type="ORF">AQZ52_17525</name>
</gene>
<evidence type="ECO:0000313" key="6">
    <source>
        <dbReference type="EMBL" id="KUR69902.1"/>
    </source>
</evidence>
<dbReference type="GO" id="GO:0009425">
    <property type="term" value="C:bacterial-type flagellum basal body"/>
    <property type="evidence" value="ECO:0007669"/>
    <property type="project" value="UniProtKB-SubCell"/>
</dbReference>
<dbReference type="GO" id="GO:0003774">
    <property type="term" value="F:cytoskeletal motor activity"/>
    <property type="evidence" value="ECO:0007669"/>
    <property type="project" value="InterPro"/>
</dbReference>
<dbReference type="EMBL" id="LLZS01000011">
    <property type="protein sequence ID" value="KUR69902.1"/>
    <property type="molecule type" value="Genomic_DNA"/>
</dbReference>
<evidence type="ECO:0000256" key="2">
    <source>
        <dbReference type="ARBA" id="ARBA00009272"/>
    </source>
</evidence>
<dbReference type="OrthoDB" id="9812413at2"/>
<comment type="caution">
    <text evidence="6">The sequence shown here is derived from an EMBL/GenBank/DDBJ whole genome shotgun (WGS) entry which is preliminary data.</text>
</comment>
<name>A0A124JT81_9SPHN</name>
<sequence>MSAAIEGIGALRLSDVNAMPREVTALPVNAMDQGTASFSKIMMSGLDKVDHQIAAADSLVQRFALGEPIPVHQVTIALEQARISLELAMQVRSRLLEGYREIMNMQL</sequence>
<accession>A0A124JT81</accession>
<organism evidence="6 7">
    <name type="scientific">Novosphingobium fuchskuhlense</name>
    <dbReference type="NCBI Taxonomy" id="1117702"/>
    <lineage>
        <taxon>Bacteria</taxon>
        <taxon>Pseudomonadati</taxon>
        <taxon>Pseudomonadota</taxon>
        <taxon>Alphaproteobacteria</taxon>
        <taxon>Sphingomonadales</taxon>
        <taxon>Sphingomonadaceae</taxon>
        <taxon>Novosphingobium</taxon>
    </lineage>
</organism>
<comment type="subcellular location">
    <subcellularLocation>
        <location evidence="1 4">Bacterial flagellum basal body</location>
    </subcellularLocation>
</comment>
<evidence type="ECO:0000256" key="4">
    <source>
        <dbReference type="HAMAP-Rule" id="MF_00724"/>
    </source>
</evidence>
<evidence type="ECO:0000313" key="7">
    <source>
        <dbReference type="Proteomes" id="UP000058012"/>
    </source>
</evidence>
<proteinExistence type="inferred from homology"/>
<dbReference type="Proteomes" id="UP000058012">
    <property type="component" value="Unassembled WGS sequence"/>
</dbReference>
<dbReference type="NCBIfam" id="TIGR00205">
    <property type="entry name" value="fliE"/>
    <property type="match status" value="1"/>
</dbReference>
<evidence type="ECO:0000256" key="5">
    <source>
        <dbReference type="NCBIfam" id="TIGR00205"/>
    </source>
</evidence>
<dbReference type="GO" id="GO:0071973">
    <property type="term" value="P:bacterial-type flagellum-dependent cell motility"/>
    <property type="evidence" value="ECO:0007669"/>
    <property type="project" value="InterPro"/>
</dbReference>
<dbReference type="PRINTS" id="PR01006">
    <property type="entry name" value="FLGHOOKFLIE"/>
</dbReference>
<dbReference type="RefSeq" id="WP_067914238.1">
    <property type="nucleotide sequence ID" value="NZ_KQ954247.1"/>
</dbReference>
<keyword evidence="7" id="KW-1185">Reference proteome</keyword>
<reference evidence="6 7" key="1">
    <citation type="submission" date="2015-10" db="EMBL/GenBank/DDBJ databases">
        <title>Draft genome sequence of Novosphingobium fuchskuhlense DSM 25065 isolated from a surface water sample of the southwest basin of Lake Grosse Fuchskuhle.</title>
        <authorList>
            <person name="Ruckert C."/>
            <person name="Winkler A."/>
            <person name="Glaeser J."/>
            <person name="Grossart H.-P."/>
            <person name="Kalinowski J."/>
            <person name="Glaeser S."/>
        </authorList>
    </citation>
    <scope>NUCLEOTIDE SEQUENCE [LARGE SCALE GENOMIC DNA]</scope>
    <source>
        <strain evidence="6 7">FNE08-7</strain>
    </source>
</reference>
<protein>
    <recommendedName>
        <fullName evidence="4 5">Flagellar hook-basal body complex protein FliE</fullName>
    </recommendedName>
</protein>
<dbReference type="GO" id="GO:0005198">
    <property type="term" value="F:structural molecule activity"/>
    <property type="evidence" value="ECO:0007669"/>
    <property type="project" value="UniProtKB-UniRule"/>
</dbReference>